<gene>
    <name evidence="3" type="ORF">UFOPK3331_02224</name>
</gene>
<organism evidence="3">
    <name type="scientific">freshwater metagenome</name>
    <dbReference type="NCBI Taxonomy" id="449393"/>
    <lineage>
        <taxon>unclassified sequences</taxon>
        <taxon>metagenomes</taxon>
        <taxon>ecological metagenomes</taxon>
    </lineage>
</organism>
<dbReference type="EMBL" id="CAESAL010000175">
    <property type="protein sequence ID" value="CAB4347430.1"/>
    <property type="molecule type" value="Genomic_DNA"/>
</dbReference>
<dbReference type="InterPro" id="IPR012340">
    <property type="entry name" value="NA-bd_OB-fold"/>
</dbReference>
<dbReference type="PANTHER" id="PTHR34075:SF5">
    <property type="entry name" value="BLR3430 PROTEIN"/>
    <property type="match status" value="1"/>
</dbReference>
<sequence length="162" mass="17341">MQALSPDPTTLRTVTTTERIPAVEGWFTTSEPYTLIGAKCTGCGTVVFPPRSGSCPSPDCDGTELEPTPLSRKGKVWSYTENHYAPPPPYVAAEPFEPYALAAVELEAEGIVILGQVATGVMAADLSIGQEVEVDLQVLYCDDEGVDHWIWTWAPSAPKGSA</sequence>
<dbReference type="InterPro" id="IPR002878">
    <property type="entry name" value="ChsH2_C"/>
</dbReference>
<evidence type="ECO:0000259" key="2">
    <source>
        <dbReference type="Pfam" id="PF12172"/>
    </source>
</evidence>
<proteinExistence type="predicted"/>
<reference evidence="3" key="1">
    <citation type="submission" date="2020-05" db="EMBL/GenBank/DDBJ databases">
        <authorList>
            <person name="Chiriac C."/>
            <person name="Salcher M."/>
            <person name="Ghai R."/>
            <person name="Kavagutti S V."/>
        </authorList>
    </citation>
    <scope>NUCLEOTIDE SEQUENCE</scope>
</reference>
<dbReference type="AlphaFoldDB" id="A0A6J6A2U5"/>
<evidence type="ECO:0000259" key="1">
    <source>
        <dbReference type="Pfam" id="PF01796"/>
    </source>
</evidence>
<dbReference type="Pfam" id="PF12172">
    <property type="entry name" value="zf-ChsH2"/>
    <property type="match status" value="1"/>
</dbReference>
<feature type="domain" description="ChsH2 rubredoxin-like zinc ribbon" evidence="2">
    <location>
        <begin position="33"/>
        <end position="66"/>
    </location>
</feature>
<dbReference type="InterPro" id="IPR022002">
    <property type="entry name" value="ChsH2_Znr"/>
</dbReference>
<dbReference type="InterPro" id="IPR052513">
    <property type="entry name" value="Thioester_dehydratase-like"/>
</dbReference>
<dbReference type="PANTHER" id="PTHR34075">
    <property type="entry name" value="BLR3430 PROTEIN"/>
    <property type="match status" value="1"/>
</dbReference>
<dbReference type="Pfam" id="PF01796">
    <property type="entry name" value="OB_ChsH2_C"/>
    <property type="match status" value="1"/>
</dbReference>
<evidence type="ECO:0000313" key="3">
    <source>
        <dbReference type="EMBL" id="CAB4347430.1"/>
    </source>
</evidence>
<accession>A0A6J6A2U5</accession>
<dbReference type="SUPFAM" id="SSF50249">
    <property type="entry name" value="Nucleic acid-binding proteins"/>
    <property type="match status" value="1"/>
</dbReference>
<name>A0A6J6A2U5_9ZZZZ</name>
<protein>
    <submittedName>
        <fullName evidence="3">Unannotated protein</fullName>
    </submittedName>
</protein>
<feature type="domain" description="ChsH2 C-terminal OB-fold" evidence="1">
    <location>
        <begin position="69"/>
        <end position="136"/>
    </location>
</feature>